<dbReference type="SUPFAM" id="SSF53383">
    <property type="entry name" value="PLP-dependent transferases"/>
    <property type="match status" value="1"/>
</dbReference>
<reference evidence="7 8" key="1">
    <citation type="submission" date="2018-11" db="EMBL/GenBank/DDBJ databases">
        <title>Sequencing the genomes of 1000 actinobacteria strains.</title>
        <authorList>
            <person name="Klenk H.-P."/>
        </authorList>
    </citation>
    <scope>NUCLEOTIDE SEQUENCE [LARGE SCALE GENOMIC DNA]</scope>
    <source>
        <strain evidence="7 8">DSM 13521</strain>
    </source>
</reference>
<dbReference type="EMBL" id="RKHQ01000001">
    <property type="protein sequence ID" value="ROR97567.1"/>
    <property type="molecule type" value="Genomic_DNA"/>
</dbReference>
<evidence type="ECO:0000259" key="6">
    <source>
        <dbReference type="Pfam" id="PF00155"/>
    </source>
</evidence>
<dbReference type="AlphaFoldDB" id="A0A3N2DCV4"/>
<dbReference type="CDD" id="cd00609">
    <property type="entry name" value="AAT_like"/>
    <property type="match status" value="1"/>
</dbReference>
<evidence type="ECO:0000256" key="5">
    <source>
        <dbReference type="ARBA" id="ARBA00022898"/>
    </source>
</evidence>
<dbReference type="PANTHER" id="PTHR43807:SF20">
    <property type="entry name" value="FI04487P"/>
    <property type="match status" value="1"/>
</dbReference>
<feature type="domain" description="Aminotransferase class I/classII large" evidence="6">
    <location>
        <begin position="49"/>
        <end position="412"/>
    </location>
</feature>
<dbReference type="PANTHER" id="PTHR43807">
    <property type="entry name" value="FI04487P"/>
    <property type="match status" value="1"/>
</dbReference>
<proteinExistence type="inferred from homology"/>
<dbReference type="InterPro" id="IPR004839">
    <property type="entry name" value="Aminotransferase_I/II_large"/>
</dbReference>
<dbReference type="GO" id="GO:0016212">
    <property type="term" value="F:kynurenine-oxoglutarate transaminase activity"/>
    <property type="evidence" value="ECO:0007669"/>
    <property type="project" value="TreeGrafter"/>
</dbReference>
<evidence type="ECO:0000256" key="3">
    <source>
        <dbReference type="ARBA" id="ARBA00022576"/>
    </source>
</evidence>
<keyword evidence="8" id="KW-1185">Reference proteome</keyword>
<dbReference type="GO" id="GO:0005737">
    <property type="term" value="C:cytoplasm"/>
    <property type="evidence" value="ECO:0007669"/>
    <property type="project" value="TreeGrafter"/>
</dbReference>
<dbReference type="InterPro" id="IPR015422">
    <property type="entry name" value="PyrdxlP-dep_Trfase_small"/>
</dbReference>
<gene>
    <name evidence="7" type="ORF">EDD28_2167</name>
</gene>
<comment type="cofactor">
    <cofactor evidence="1">
        <name>pyridoxal 5'-phosphate</name>
        <dbReference type="ChEBI" id="CHEBI:597326"/>
    </cofactor>
</comment>
<comment type="similarity">
    <text evidence="2">Belongs to the class-I pyridoxal-phosphate-dependent aminotransferase family.</text>
</comment>
<dbReference type="FunFam" id="3.40.640.10:FF:000024">
    <property type="entry name" value="Kynurenine--oxoglutarate transaminase 3"/>
    <property type="match status" value="1"/>
</dbReference>
<sequence length="433" mass="45171">MTTPAARPPTDAQVPRWRAMAAATGLVAPDGAVRPTIFAEMSALALANDAVNLGQGFPDTDGPAWIRERAVEAIRAGANQYPPGPGIPALRRAIAAHQRRHYGLDLDPESEVLVTAGATEAIAAAIVALAGPGDEVLTLEPFYDSYAATIAMAGATHTTAPLRPTPAGWRLDADVLRSAVTERTRVVLLNSPHNPTGTVLTREELDLVARHARRVDAVVVTDEVYEHLTFDGARHVPVATLPGMRELTLTISSLGKSFSLTGWKIGWVSGPAALVTAVRTVKQFLTYVSGAPFQPAAAAALDGGDADVADLAGSLAARRDALMAGLTRAGLRVARPDGTYFVCADASGLLDATGLPDGAALARALPGLAGVACVPLTAFCRPGGPTNDALAPWLRFTFVKDEATIDEGVRRLLAFAASLGTLAEEDPDVRPVR</sequence>
<evidence type="ECO:0000313" key="8">
    <source>
        <dbReference type="Proteomes" id="UP000275356"/>
    </source>
</evidence>
<keyword evidence="4 7" id="KW-0808">Transferase</keyword>
<dbReference type="Gene3D" id="3.40.640.10">
    <property type="entry name" value="Type I PLP-dependent aspartate aminotransferase-like (Major domain)"/>
    <property type="match status" value="1"/>
</dbReference>
<evidence type="ECO:0000256" key="1">
    <source>
        <dbReference type="ARBA" id="ARBA00001933"/>
    </source>
</evidence>
<dbReference type="InterPro" id="IPR015424">
    <property type="entry name" value="PyrdxlP-dep_Trfase"/>
</dbReference>
<dbReference type="Pfam" id="PF00155">
    <property type="entry name" value="Aminotran_1_2"/>
    <property type="match status" value="1"/>
</dbReference>
<dbReference type="Proteomes" id="UP000275356">
    <property type="component" value="Unassembled WGS sequence"/>
</dbReference>
<keyword evidence="3 7" id="KW-0032">Aminotransferase</keyword>
<dbReference type="Gene3D" id="3.90.1150.10">
    <property type="entry name" value="Aspartate Aminotransferase, domain 1"/>
    <property type="match status" value="1"/>
</dbReference>
<organism evidence="7 8">
    <name type="scientific">Salana multivorans</name>
    <dbReference type="NCBI Taxonomy" id="120377"/>
    <lineage>
        <taxon>Bacteria</taxon>
        <taxon>Bacillati</taxon>
        <taxon>Actinomycetota</taxon>
        <taxon>Actinomycetes</taxon>
        <taxon>Micrococcales</taxon>
        <taxon>Beutenbergiaceae</taxon>
        <taxon>Salana</taxon>
    </lineage>
</organism>
<evidence type="ECO:0000313" key="7">
    <source>
        <dbReference type="EMBL" id="ROR97567.1"/>
    </source>
</evidence>
<accession>A0A3N2DCV4</accession>
<name>A0A3N2DCV4_9MICO</name>
<evidence type="ECO:0000256" key="2">
    <source>
        <dbReference type="ARBA" id="ARBA00007441"/>
    </source>
</evidence>
<dbReference type="GO" id="GO:0030170">
    <property type="term" value="F:pyridoxal phosphate binding"/>
    <property type="evidence" value="ECO:0007669"/>
    <property type="project" value="InterPro"/>
</dbReference>
<keyword evidence="5" id="KW-0663">Pyridoxal phosphate</keyword>
<evidence type="ECO:0000256" key="4">
    <source>
        <dbReference type="ARBA" id="ARBA00022679"/>
    </source>
</evidence>
<comment type="caution">
    <text evidence="7">The sequence shown here is derived from an EMBL/GenBank/DDBJ whole genome shotgun (WGS) entry which is preliminary data.</text>
</comment>
<dbReference type="InterPro" id="IPR015421">
    <property type="entry name" value="PyrdxlP-dep_Trfase_major"/>
</dbReference>
<dbReference type="InterPro" id="IPR051326">
    <property type="entry name" value="Kynurenine-oxoglutarate_AT"/>
</dbReference>
<protein>
    <submittedName>
        <fullName evidence="7">Succinyldiaminopimelate aminotransferase</fullName>
    </submittedName>
</protein>